<dbReference type="AlphaFoldDB" id="A0A0G0H0R6"/>
<feature type="region of interest" description="Disordered" evidence="1">
    <location>
        <begin position="36"/>
        <end position="56"/>
    </location>
</feature>
<evidence type="ECO:0000313" key="2">
    <source>
        <dbReference type="EMBL" id="KKQ36818.1"/>
    </source>
</evidence>
<evidence type="ECO:0000256" key="1">
    <source>
        <dbReference type="SAM" id="MobiDB-lite"/>
    </source>
</evidence>
<comment type="caution">
    <text evidence="2">The sequence shown here is derived from an EMBL/GenBank/DDBJ whole genome shotgun (WGS) entry which is preliminary data.</text>
</comment>
<dbReference type="STRING" id="1618545.US53_C0036G0010"/>
<gene>
    <name evidence="2" type="ORF">US53_C0036G0010</name>
</gene>
<proteinExistence type="predicted"/>
<evidence type="ECO:0000313" key="3">
    <source>
        <dbReference type="Proteomes" id="UP000034591"/>
    </source>
</evidence>
<organism evidence="2 3">
    <name type="scientific">Candidatus Woesebacteria bacterium GW2011_GWA1_37_7</name>
    <dbReference type="NCBI Taxonomy" id="1618545"/>
    <lineage>
        <taxon>Bacteria</taxon>
        <taxon>Candidatus Woeseibacteriota</taxon>
    </lineage>
</organism>
<protein>
    <submittedName>
        <fullName evidence="2">Uncharacterized protein</fullName>
    </submittedName>
</protein>
<accession>A0A0G0H0R6</accession>
<reference evidence="2 3" key="1">
    <citation type="journal article" date="2015" name="Nature">
        <title>rRNA introns, odd ribosomes, and small enigmatic genomes across a large radiation of phyla.</title>
        <authorList>
            <person name="Brown C.T."/>
            <person name="Hug L.A."/>
            <person name="Thomas B.C."/>
            <person name="Sharon I."/>
            <person name="Castelle C.J."/>
            <person name="Singh A."/>
            <person name="Wilkins M.J."/>
            <person name="Williams K.H."/>
            <person name="Banfield J.F."/>
        </authorList>
    </citation>
    <scope>NUCLEOTIDE SEQUENCE [LARGE SCALE GENOMIC DNA]</scope>
</reference>
<sequence>MHKQLEDVKELADFKKSLLEDVKNTVQNTFHKMLSDAKEEAEANTGEEDGEEPGKRVGTRKVADILKINDHIKFYESDAMLLRMSRLFPNNILMIVNVKTIQSAMDPTDRRSPTKVMIDSFLESMIAFKGMGKTEKTQDLAVVARSLLDESRDSFRADGLK</sequence>
<dbReference type="EMBL" id="LBTI01000036">
    <property type="protein sequence ID" value="KKQ36818.1"/>
    <property type="molecule type" value="Genomic_DNA"/>
</dbReference>
<dbReference type="Proteomes" id="UP000034591">
    <property type="component" value="Unassembled WGS sequence"/>
</dbReference>
<name>A0A0G0H0R6_9BACT</name>